<sequence>MENSEGRKRAAEACQSCRKLKKKCERGQNSCKRCLENNKECSFNTELIEQTSNVETVLPRGIPSQAICFVLDQYGQPLFHTNVDLAYWMLLLVPTSNDYQDGFFAQHHYETPPDFLGNGMYNQHLA</sequence>
<organism evidence="2 3">
    <name type="scientific">Gigaspora margarita</name>
    <dbReference type="NCBI Taxonomy" id="4874"/>
    <lineage>
        <taxon>Eukaryota</taxon>
        <taxon>Fungi</taxon>
        <taxon>Fungi incertae sedis</taxon>
        <taxon>Mucoromycota</taxon>
        <taxon>Glomeromycotina</taxon>
        <taxon>Glomeromycetes</taxon>
        <taxon>Diversisporales</taxon>
        <taxon>Gigasporaceae</taxon>
        <taxon>Gigaspora</taxon>
    </lineage>
</organism>
<gene>
    <name evidence="2" type="ORF">F8M41_017717</name>
</gene>
<dbReference type="InterPro" id="IPR036864">
    <property type="entry name" value="Zn2-C6_fun-type_DNA-bd_sf"/>
</dbReference>
<evidence type="ECO:0000313" key="3">
    <source>
        <dbReference type="Proteomes" id="UP000439903"/>
    </source>
</evidence>
<dbReference type="CDD" id="cd00067">
    <property type="entry name" value="GAL4"/>
    <property type="match status" value="1"/>
</dbReference>
<feature type="domain" description="Zn(2)-C6 fungal-type" evidence="1">
    <location>
        <begin position="13"/>
        <end position="43"/>
    </location>
</feature>
<dbReference type="SUPFAM" id="SSF57701">
    <property type="entry name" value="Zn2/Cys6 DNA-binding domain"/>
    <property type="match status" value="1"/>
</dbReference>
<dbReference type="AlphaFoldDB" id="A0A8H4ELT1"/>
<dbReference type="EMBL" id="WTPW01000413">
    <property type="protein sequence ID" value="KAF0513857.1"/>
    <property type="molecule type" value="Genomic_DNA"/>
</dbReference>
<dbReference type="SMART" id="SM00066">
    <property type="entry name" value="GAL4"/>
    <property type="match status" value="1"/>
</dbReference>
<name>A0A8H4ELT1_GIGMA</name>
<dbReference type="InterPro" id="IPR001138">
    <property type="entry name" value="Zn2Cys6_DnaBD"/>
</dbReference>
<dbReference type="OrthoDB" id="5424793at2759"/>
<dbReference type="PROSITE" id="PS00463">
    <property type="entry name" value="ZN2_CY6_FUNGAL_1"/>
    <property type="match status" value="1"/>
</dbReference>
<dbReference type="Pfam" id="PF00172">
    <property type="entry name" value="Zn_clus"/>
    <property type="match status" value="1"/>
</dbReference>
<keyword evidence="3" id="KW-1185">Reference proteome</keyword>
<reference evidence="2 3" key="1">
    <citation type="journal article" date="2019" name="Environ. Microbiol.">
        <title>At the nexus of three kingdoms: the genome of the mycorrhizal fungus Gigaspora margarita provides insights into plant, endobacterial and fungal interactions.</title>
        <authorList>
            <person name="Venice F."/>
            <person name="Ghignone S."/>
            <person name="Salvioli di Fossalunga A."/>
            <person name="Amselem J."/>
            <person name="Novero M."/>
            <person name="Xianan X."/>
            <person name="Sedzielewska Toro K."/>
            <person name="Morin E."/>
            <person name="Lipzen A."/>
            <person name="Grigoriev I.V."/>
            <person name="Henrissat B."/>
            <person name="Martin F.M."/>
            <person name="Bonfante P."/>
        </authorList>
    </citation>
    <scope>NUCLEOTIDE SEQUENCE [LARGE SCALE GENOMIC DNA]</scope>
    <source>
        <strain evidence="2 3">BEG34</strain>
    </source>
</reference>
<dbReference type="GO" id="GO:0008270">
    <property type="term" value="F:zinc ion binding"/>
    <property type="evidence" value="ECO:0007669"/>
    <property type="project" value="InterPro"/>
</dbReference>
<proteinExistence type="predicted"/>
<dbReference type="GO" id="GO:0000981">
    <property type="term" value="F:DNA-binding transcription factor activity, RNA polymerase II-specific"/>
    <property type="evidence" value="ECO:0007669"/>
    <property type="project" value="InterPro"/>
</dbReference>
<evidence type="ECO:0000313" key="2">
    <source>
        <dbReference type="EMBL" id="KAF0513857.1"/>
    </source>
</evidence>
<comment type="caution">
    <text evidence="2">The sequence shown here is derived from an EMBL/GenBank/DDBJ whole genome shotgun (WGS) entry which is preliminary data.</text>
</comment>
<dbReference type="Proteomes" id="UP000439903">
    <property type="component" value="Unassembled WGS sequence"/>
</dbReference>
<dbReference type="Gene3D" id="4.10.240.10">
    <property type="entry name" value="Zn(2)-C6 fungal-type DNA-binding domain"/>
    <property type="match status" value="1"/>
</dbReference>
<protein>
    <submittedName>
        <fullName evidence="2">C6 zinc finger domain-containing protein</fullName>
    </submittedName>
</protein>
<dbReference type="PROSITE" id="PS50048">
    <property type="entry name" value="ZN2_CY6_FUNGAL_2"/>
    <property type="match status" value="1"/>
</dbReference>
<accession>A0A8H4ELT1</accession>
<evidence type="ECO:0000259" key="1">
    <source>
        <dbReference type="PROSITE" id="PS50048"/>
    </source>
</evidence>